<keyword evidence="2" id="KW-0732">Signal</keyword>
<dbReference type="Gene3D" id="2.20.200.10">
    <property type="entry name" value="Outer membrane efflux proteins (OEP)"/>
    <property type="match status" value="1"/>
</dbReference>
<dbReference type="Gene3D" id="1.20.1600.10">
    <property type="entry name" value="Outer membrane efflux proteins (OEP)"/>
    <property type="match status" value="1"/>
</dbReference>
<evidence type="ECO:0000256" key="1">
    <source>
        <dbReference type="ARBA" id="ARBA00007613"/>
    </source>
</evidence>
<feature type="compositionally biased region" description="Polar residues" evidence="3">
    <location>
        <begin position="31"/>
        <end position="46"/>
    </location>
</feature>
<comment type="similarity">
    <text evidence="1 2">Belongs to the outer membrane factor (OMF) (TC 1.B.17) family.</text>
</comment>
<keyword evidence="2" id="KW-1134">Transmembrane beta strand</keyword>
<dbReference type="PANTHER" id="PTHR30203:SF33">
    <property type="entry name" value="BLR4455 PROTEIN"/>
    <property type="match status" value="1"/>
</dbReference>
<dbReference type="NCBIfam" id="TIGR01845">
    <property type="entry name" value="outer_NodT"/>
    <property type="match status" value="1"/>
</dbReference>
<evidence type="ECO:0000256" key="3">
    <source>
        <dbReference type="SAM" id="MobiDB-lite"/>
    </source>
</evidence>
<reference evidence="4 5" key="1">
    <citation type="submission" date="2021-03" db="EMBL/GenBank/DDBJ databases">
        <authorList>
            <person name="Kim M.K."/>
        </authorList>
    </citation>
    <scope>NUCLEOTIDE SEQUENCE [LARGE SCALE GENOMIC DNA]</scope>
    <source>
        <strain evidence="4 5">BT507</strain>
    </source>
</reference>
<dbReference type="PROSITE" id="PS51257">
    <property type="entry name" value="PROKAR_LIPOPROTEIN"/>
    <property type="match status" value="1"/>
</dbReference>
<feature type="compositionally biased region" description="Low complexity" evidence="3">
    <location>
        <begin position="48"/>
        <end position="57"/>
    </location>
</feature>
<protein>
    <submittedName>
        <fullName evidence="4">Efflux transporter outer membrane subunit</fullName>
    </submittedName>
</protein>
<keyword evidence="5" id="KW-1185">Reference proteome</keyword>
<evidence type="ECO:0000313" key="5">
    <source>
        <dbReference type="Proteomes" id="UP000670527"/>
    </source>
</evidence>
<dbReference type="SUPFAM" id="SSF56954">
    <property type="entry name" value="Outer membrane efflux proteins (OEP)"/>
    <property type="match status" value="1"/>
</dbReference>
<comment type="subcellular location">
    <subcellularLocation>
        <location evidence="2">Cell membrane</location>
        <topology evidence="2">Lipid-anchor</topology>
    </subcellularLocation>
</comment>
<accession>A0ABS3TCX1</accession>
<gene>
    <name evidence="4" type="ORF">J4D97_07455</name>
</gene>
<comment type="caution">
    <text evidence="4">The sequence shown here is derived from an EMBL/GenBank/DDBJ whole genome shotgun (WGS) entry which is preliminary data.</text>
</comment>
<keyword evidence="2" id="KW-0449">Lipoprotein</keyword>
<organism evidence="4 5">
    <name type="scientific">Hymenobacter defluvii</name>
    <dbReference type="NCBI Taxonomy" id="2054411"/>
    <lineage>
        <taxon>Bacteria</taxon>
        <taxon>Pseudomonadati</taxon>
        <taxon>Bacteroidota</taxon>
        <taxon>Cytophagia</taxon>
        <taxon>Cytophagales</taxon>
        <taxon>Hymenobacteraceae</taxon>
        <taxon>Hymenobacter</taxon>
    </lineage>
</organism>
<evidence type="ECO:0000256" key="2">
    <source>
        <dbReference type="RuleBase" id="RU362097"/>
    </source>
</evidence>
<keyword evidence="2" id="KW-0812">Transmembrane</keyword>
<dbReference type="RefSeq" id="WP_208307035.1">
    <property type="nucleotide sequence ID" value="NZ_JAGETX010000003.1"/>
</dbReference>
<proteinExistence type="inferred from homology"/>
<keyword evidence="2" id="KW-0564">Palmitate</keyword>
<dbReference type="EMBL" id="JAGETX010000003">
    <property type="protein sequence ID" value="MBO3270479.1"/>
    <property type="molecule type" value="Genomic_DNA"/>
</dbReference>
<feature type="signal peptide" evidence="2">
    <location>
        <begin position="1"/>
        <end position="25"/>
    </location>
</feature>
<name>A0ABS3TCX1_9BACT</name>
<feature type="chain" id="PRO_5044960511" evidence="2">
    <location>
        <begin position="26"/>
        <end position="489"/>
    </location>
</feature>
<dbReference type="Pfam" id="PF02321">
    <property type="entry name" value="OEP"/>
    <property type="match status" value="2"/>
</dbReference>
<dbReference type="InterPro" id="IPR003423">
    <property type="entry name" value="OMP_efflux"/>
</dbReference>
<dbReference type="InterPro" id="IPR010131">
    <property type="entry name" value="MdtP/NodT-like"/>
</dbReference>
<evidence type="ECO:0000313" key="4">
    <source>
        <dbReference type="EMBL" id="MBO3270479.1"/>
    </source>
</evidence>
<dbReference type="Proteomes" id="UP000670527">
    <property type="component" value="Unassembled WGS sequence"/>
</dbReference>
<dbReference type="PANTHER" id="PTHR30203">
    <property type="entry name" value="OUTER MEMBRANE CATION EFFLUX PROTEIN"/>
    <property type="match status" value="1"/>
</dbReference>
<keyword evidence="2" id="KW-0472">Membrane</keyword>
<feature type="region of interest" description="Disordered" evidence="3">
    <location>
        <begin position="30"/>
        <end position="57"/>
    </location>
</feature>
<sequence>MSFSLRYYSLSILLLSTLLTSCARAPRYQPPSVTAPTTWKNSTDTTFAAPQTNPAPASAAAAELPRQPTVPAWWSIFQDDELARLEQQVLAANYSLKAAVARVEQARANVTVVNSYRSPTVALNPQAYRQRLSAYRPLPIASTNGPQAINQTQFYLPLNVSYEVDVWGRLRRNVQAAEADEQASEEDLRTVQLSLTADAAGYYFDLRGLDAELLVLDSARQARVESLQLTQARNQAGVDNEIAVRRAETELANVDAGIVEVRRQRAGLEAALATLMGQPASQFALVPRPGQLLIPRVPAAVPASLLARRPDLRRTERQLAALNARADAARLARLPTVQLNGFVGPLSSALGDLPKVADSYAYYVGGGISIPIFNGGRLRANQQIVERQYDEQAAQYRQTALVAFQEVETSLANVQQSAAQLTVQQRALRSARMAGLLTKERYRAGLTSYFEVVDADRQTLDAARLVVQNQANELSYTVQLIRALGGGWE</sequence>